<name>A0A0G4FBU1_9ALVE</name>
<evidence type="ECO:0000256" key="1">
    <source>
        <dbReference type="SAM" id="MobiDB-lite"/>
    </source>
</evidence>
<proteinExistence type="predicted"/>
<dbReference type="AlphaFoldDB" id="A0A0G4FBU1"/>
<gene>
    <name evidence="3" type="ORF">Cvel_16244</name>
</gene>
<dbReference type="Pfam" id="PF03732">
    <property type="entry name" value="Retrotrans_gag"/>
    <property type="match status" value="1"/>
</dbReference>
<dbReference type="InterPro" id="IPR005162">
    <property type="entry name" value="Retrotrans_gag_dom"/>
</dbReference>
<feature type="region of interest" description="Disordered" evidence="1">
    <location>
        <begin position="254"/>
        <end position="303"/>
    </location>
</feature>
<protein>
    <recommendedName>
        <fullName evidence="2">Retrotransposon gag domain-containing protein</fullName>
    </recommendedName>
</protein>
<dbReference type="VEuPathDB" id="CryptoDB:Cvel_16244"/>
<evidence type="ECO:0000259" key="2">
    <source>
        <dbReference type="Pfam" id="PF03732"/>
    </source>
</evidence>
<organism evidence="3">
    <name type="scientific">Chromera velia CCMP2878</name>
    <dbReference type="NCBI Taxonomy" id="1169474"/>
    <lineage>
        <taxon>Eukaryota</taxon>
        <taxon>Sar</taxon>
        <taxon>Alveolata</taxon>
        <taxon>Colpodellida</taxon>
        <taxon>Chromeraceae</taxon>
        <taxon>Chromera</taxon>
    </lineage>
</organism>
<accession>A0A0G4FBU1</accession>
<evidence type="ECO:0000313" key="3">
    <source>
        <dbReference type="EMBL" id="CEM10577.1"/>
    </source>
</evidence>
<sequence length="821" mass="86318">MEGAQNVGAPGIPEVFRALETLSNSMRIVQKIQALQGQQLILQGQALEAQGQAIQAVQSGLSLLSQVSPPILQSSPADASTDIGPSHCVSKVVELPAKLVFSGKREELQRWLKDVEDFFESKKMKMAKGRLPAYLKEWYEKYEEEYGVFSNWESLKTELTERLKVTMERSIAQAKLQALRCTEALGVEKYNEAFSQLVGQLPHLWEEDVVEDYIKGLPNSIALDVVKAKTHTLLEIQKEAAKIEAFLSSRAKDAQGHRARQIRATPVQSLTRGDGSKEEKGSGHAVVIPSRVPPSRRSGGGDTETRAIGAEGMVVVESVKVAVTVDDLESGRSTGAMKREKCPRHMVNVVVPPSECVGESQGFQGSGSECSSGLCAALRVGACCDPATGACSQVIEGDCNAAGRNFAGVGISCAEASCPQPKGACCDSETGHCEQTTMGTCTNRMGSAWYGVGVPCEEHVCKKPSGACCFDDSTCSLVDVKMCIATGGKFQGPDTNCTDPRATCTPPLLTGACCLTSGVCAVTTNELCQGDECIAQGGEPLGANSNCLNSECTPAGACCFPDETCSLESAESCTGDGGIFQGDDTTCDGVNCDILPPSVACCLPSGDCIDVSERACTESGGSSSGTGSRCSGKFVRCPKPGACCVGDGECLYVVQEECEDQSGSFKGDKTRCAPGTCAFASKDGGGGLFGGSFFDGGFKLDGLKLDGLKFDGFFKGLDGLNFGKGEDLEGQGVVGEDGGLFKVPAEGIGQFDLKGFKLPDGLKDLPGSDGLDLKFKDPNLDFGKMGGDGMEKMMPGEGGKIFEGGDQMKEMLDLNFGGLKF</sequence>
<reference evidence="3" key="1">
    <citation type="submission" date="2014-11" db="EMBL/GenBank/DDBJ databases">
        <authorList>
            <person name="Otto D Thomas"/>
            <person name="Naeem Raeece"/>
        </authorList>
    </citation>
    <scope>NUCLEOTIDE SEQUENCE</scope>
</reference>
<feature type="domain" description="Retrotransposon gag" evidence="2">
    <location>
        <begin position="136"/>
        <end position="217"/>
    </location>
</feature>
<dbReference type="EMBL" id="CDMZ01000267">
    <property type="protein sequence ID" value="CEM10577.1"/>
    <property type="molecule type" value="Genomic_DNA"/>
</dbReference>